<protein>
    <submittedName>
        <fullName evidence="1">Uncharacterized protein</fullName>
    </submittedName>
</protein>
<name>A0A6C0EES3_9ZZZZ</name>
<evidence type="ECO:0000313" key="1">
    <source>
        <dbReference type="EMBL" id="QHT27242.1"/>
    </source>
</evidence>
<sequence length="245" mass="29459">MTEFYGTVRSAKNIPTDFEVDIEELFMSKNNQLYLSSQLYSMNKKNGGKSSLVKFQKLAPLLMKKYNNEFPIKNEVYIDDTETTITQLGLDMYKSNLGYNAISKRQNWLELFRVVNNKFINWSKKYLKWNMYVPFREKSLTGNINEFENNIREIRNSNLLADDIKELNVWRPYDINNDKSKYRYNNTIPFWQRSMNIRHTDRSNEGFREGNDAYRSSLDNPIYAYDMRRVKDLMSRYQNEEWFGF</sequence>
<organism evidence="1">
    <name type="scientific">viral metagenome</name>
    <dbReference type="NCBI Taxonomy" id="1070528"/>
    <lineage>
        <taxon>unclassified sequences</taxon>
        <taxon>metagenomes</taxon>
        <taxon>organismal metagenomes</taxon>
    </lineage>
</organism>
<accession>A0A6C0EES3</accession>
<dbReference type="EMBL" id="MN739819">
    <property type="protein sequence ID" value="QHT27242.1"/>
    <property type="molecule type" value="Genomic_DNA"/>
</dbReference>
<dbReference type="AlphaFoldDB" id="A0A6C0EES3"/>
<proteinExistence type="predicted"/>
<reference evidence="1" key="1">
    <citation type="journal article" date="2020" name="Nature">
        <title>Giant virus diversity and host interactions through global metagenomics.</title>
        <authorList>
            <person name="Schulz F."/>
            <person name="Roux S."/>
            <person name="Paez-Espino D."/>
            <person name="Jungbluth S."/>
            <person name="Walsh D.A."/>
            <person name="Denef V.J."/>
            <person name="McMahon K.D."/>
            <person name="Konstantinidis K.T."/>
            <person name="Eloe-Fadrosh E.A."/>
            <person name="Kyrpides N.C."/>
            <person name="Woyke T."/>
        </authorList>
    </citation>
    <scope>NUCLEOTIDE SEQUENCE</scope>
    <source>
        <strain evidence="1">GVMAG-M-3300023179-2</strain>
    </source>
</reference>